<dbReference type="SMART" id="SM00418">
    <property type="entry name" value="HTH_ARSR"/>
    <property type="match status" value="1"/>
</dbReference>
<evidence type="ECO:0000313" key="3">
    <source>
        <dbReference type="EMBL" id="OZU88654.1"/>
    </source>
</evidence>
<dbReference type="Gene3D" id="1.10.10.10">
    <property type="entry name" value="Winged helix-like DNA-binding domain superfamily/Winged helix DNA-binding domain"/>
    <property type="match status" value="1"/>
</dbReference>
<comment type="caution">
    <text evidence="3">The sequence shown here is derived from an EMBL/GenBank/DDBJ whole genome shotgun (WGS) entry which is preliminary data.</text>
</comment>
<name>A0A265NB13_9BACI</name>
<dbReference type="PROSITE" id="PS50987">
    <property type="entry name" value="HTH_ARSR_2"/>
    <property type="match status" value="1"/>
</dbReference>
<dbReference type="InterPro" id="IPR052543">
    <property type="entry name" value="HTH_Metal-responsive_Reg"/>
</dbReference>
<dbReference type="InterPro" id="IPR011991">
    <property type="entry name" value="ArsR-like_HTH"/>
</dbReference>
<evidence type="ECO:0000256" key="1">
    <source>
        <dbReference type="ARBA" id="ARBA00023125"/>
    </source>
</evidence>
<dbReference type="InterPro" id="IPR036388">
    <property type="entry name" value="WH-like_DNA-bd_sf"/>
</dbReference>
<proteinExistence type="predicted"/>
<dbReference type="GO" id="GO:0032791">
    <property type="term" value="F:lead ion binding"/>
    <property type="evidence" value="ECO:0007669"/>
    <property type="project" value="TreeGrafter"/>
</dbReference>
<dbReference type="CDD" id="cd00090">
    <property type="entry name" value="HTH_ARSR"/>
    <property type="match status" value="1"/>
</dbReference>
<feature type="domain" description="HTH arsR-type" evidence="2">
    <location>
        <begin position="1"/>
        <end position="94"/>
    </location>
</feature>
<dbReference type="OrthoDB" id="9797716at2"/>
<keyword evidence="4" id="KW-1185">Reference proteome</keyword>
<dbReference type="GO" id="GO:0010288">
    <property type="term" value="P:response to lead ion"/>
    <property type="evidence" value="ECO:0007669"/>
    <property type="project" value="TreeGrafter"/>
</dbReference>
<dbReference type="GO" id="GO:0003700">
    <property type="term" value="F:DNA-binding transcription factor activity"/>
    <property type="evidence" value="ECO:0007669"/>
    <property type="project" value="InterPro"/>
</dbReference>
<dbReference type="InterPro" id="IPR001845">
    <property type="entry name" value="HTH_ArsR_DNA-bd_dom"/>
</dbReference>
<dbReference type="PANTHER" id="PTHR39168:SF1">
    <property type="entry name" value="TRANSCRIPTIONAL REGULATORY PROTEIN"/>
    <property type="match status" value="1"/>
</dbReference>
<dbReference type="GO" id="GO:0003677">
    <property type="term" value="F:DNA binding"/>
    <property type="evidence" value="ECO:0007669"/>
    <property type="project" value="UniProtKB-KW"/>
</dbReference>
<dbReference type="RefSeq" id="WP_094885749.1">
    <property type="nucleotide sequence ID" value="NZ_NPMS01000004.1"/>
</dbReference>
<dbReference type="GO" id="GO:0097063">
    <property type="term" value="F:cadmium ion sensor activity"/>
    <property type="evidence" value="ECO:0007669"/>
    <property type="project" value="TreeGrafter"/>
</dbReference>
<dbReference type="EMBL" id="NPMS01000004">
    <property type="protein sequence ID" value="OZU88654.1"/>
    <property type="molecule type" value="Genomic_DNA"/>
</dbReference>
<organism evidence="3 4">
    <name type="scientific">Virgibacillus indicus</name>
    <dbReference type="NCBI Taxonomy" id="2024554"/>
    <lineage>
        <taxon>Bacteria</taxon>
        <taxon>Bacillati</taxon>
        <taxon>Bacillota</taxon>
        <taxon>Bacilli</taxon>
        <taxon>Bacillales</taxon>
        <taxon>Bacillaceae</taxon>
        <taxon>Virgibacillus</taxon>
    </lineage>
</organism>
<keyword evidence="1" id="KW-0238">DNA-binding</keyword>
<reference evidence="3 4" key="1">
    <citation type="submission" date="2017-08" db="EMBL/GenBank/DDBJ databases">
        <title>Virgibacillus indicus sp. nov. and Virgibacillus profoundi sp. nov, two moderately halophilic bacteria isolated from marine sediment by using the Microfluidic Streak Plate.</title>
        <authorList>
            <person name="Xu B."/>
            <person name="Hu B."/>
            <person name="Wang J."/>
            <person name="Zhu Y."/>
            <person name="Huang L."/>
            <person name="Du W."/>
            <person name="Huang Y."/>
        </authorList>
    </citation>
    <scope>NUCLEOTIDE SEQUENCE [LARGE SCALE GENOMIC DNA]</scope>
    <source>
        <strain evidence="3 4">IO3-P2-C2</strain>
    </source>
</reference>
<dbReference type="SUPFAM" id="SSF46785">
    <property type="entry name" value="Winged helix' DNA-binding domain"/>
    <property type="match status" value="1"/>
</dbReference>
<sequence>MGVNPNIAEVVSLMGESSRAAILTSLMDGRFHTATELANMAGIKPQTASFHLAKLVGGEFVTVEKHGRFRYYQLANQEIASMLESFLSVSQPPEVRSLRQSSQAKALQHARTCYDHLAGTLGVKLTESMVNFGYLEKKEQSFIMTTKGEQFFMDFGLDIRELKKKRRSFSRVCLDWSERHHHLAGALGHGLVERFFELEWIVRKPSTRAVSITEKGQTGFEKHFHVSI</sequence>
<dbReference type="AlphaFoldDB" id="A0A265NB13"/>
<evidence type="ECO:0000313" key="4">
    <source>
        <dbReference type="Proteomes" id="UP000216498"/>
    </source>
</evidence>
<evidence type="ECO:0000259" key="2">
    <source>
        <dbReference type="PROSITE" id="PS50987"/>
    </source>
</evidence>
<protein>
    <submittedName>
        <fullName evidence="3">Transcriptional regulator</fullName>
    </submittedName>
</protein>
<accession>A0A265NB13</accession>
<dbReference type="Pfam" id="PF12840">
    <property type="entry name" value="HTH_20"/>
    <property type="match status" value="1"/>
</dbReference>
<dbReference type="PANTHER" id="PTHR39168">
    <property type="entry name" value="TRANSCRIPTIONAL REGULATOR-RELATED"/>
    <property type="match status" value="1"/>
</dbReference>
<dbReference type="InterPro" id="IPR036390">
    <property type="entry name" value="WH_DNA-bd_sf"/>
</dbReference>
<dbReference type="Proteomes" id="UP000216498">
    <property type="component" value="Unassembled WGS sequence"/>
</dbReference>
<gene>
    <name evidence="3" type="ORF">CIL03_10210</name>
</gene>
<dbReference type="GO" id="GO:0046686">
    <property type="term" value="P:response to cadmium ion"/>
    <property type="evidence" value="ECO:0007669"/>
    <property type="project" value="TreeGrafter"/>
</dbReference>